<comment type="caution">
    <text evidence="2">The sequence shown here is derived from an EMBL/GenBank/DDBJ whole genome shotgun (WGS) entry which is preliminary data.</text>
</comment>
<accession>A0AAD6YYD5</accession>
<evidence type="ECO:0000313" key="3">
    <source>
        <dbReference type="Proteomes" id="UP001218218"/>
    </source>
</evidence>
<gene>
    <name evidence="2" type="ORF">DFH08DRAFT_992264</name>
</gene>
<sequence>MSQGLSDPFPSETGRRTVETVSIPSVEGISLPILKTGRNGLVNTSLSVITGPHSGVPEDSKHQTSHPPQGIMDPSKTGRRTGTGQTDPSVFQIFCPKNGRFFDGRSVLRTITFEERLGAPSTGSLCDIGLHPRSKVVIILTYVRCEKPDAGVGPKSRISGTGERDSLEDFETRVRLIWIVVTKRLAFALRSPKSALSSANGIY</sequence>
<evidence type="ECO:0000313" key="2">
    <source>
        <dbReference type="EMBL" id="KAJ7301710.1"/>
    </source>
</evidence>
<feature type="region of interest" description="Disordered" evidence="1">
    <location>
        <begin position="1"/>
        <end position="20"/>
    </location>
</feature>
<evidence type="ECO:0000256" key="1">
    <source>
        <dbReference type="SAM" id="MobiDB-lite"/>
    </source>
</evidence>
<reference evidence="2" key="1">
    <citation type="submission" date="2023-03" db="EMBL/GenBank/DDBJ databases">
        <title>Massive genome expansion in bonnet fungi (Mycena s.s.) driven by repeated elements and novel gene families across ecological guilds.</title>
        <authorList>
            <consortium name="Lawrence Berkeley National Laboratory"/>
            <person name="Harder C.B."/>
            <person name="Miyauchi S."/>
            <person name="Viragh M."/>
            <person name="Kuo A."/>
            <person name="Thoen E."/>
            <person name="Andreopoulos B."/>
            <person name="Lu D."/>
            <person name="Skrede I."/>
            <person name="Drula E."/>
            <person name="Henrissat B."/>
            <person name="Morin E."/>
            <person name="Kohler A."/>
            <person name="Barry K."/>
            <person name="LaButti K."/>
            <person name="Morin E."/>
            <person name="Salamov A."/>
            <person name="Lipzen A."/>
            <person name="Mereny Z."/>
            <person name="Hegedus B."/>
            <person name="Baldrian P."/>
            <person name="Stursova M."/>
            <person name="Weitz H."/>
            <person name="Taylor A."/>
            <person name="Grigoriev I.V."/>
            <person name="Nagy L.G."/>
            <person name="Martin F."/>
            <person name="Kauserud H."/>
        </authorList>
    </citation>
    <scope>NUCLEOTIDE SEQUENCE</scope>
    <source>
        <strain evidence="2">CBHHK002</strain>
    </source>
</reference>
<protein>
    <submittedName>
        <fullName evidence="2">Uncharacterized protein</fullName>
    </submittedName>
</protein>
<keyword evidence="3" id="KW-1185">Reference proteome</keyword>
<dbReference type="Proteomes" id="UP001218218">
    <property type="component" value="Unassembled WGS sequence"/>
</dbReference>
<name>A0AAD6YYD5_9AGAR</name>
<organism evidence="2 3">
    <name type="scientific">Mycena albidolilacea</name>
    <dbReference type="NCBI Taxonomy" id="1033008"/>
    <lineage>
        <taxon>Eukaryota</taxon>
        <taxon>Fungi</taxon>
        <taxon>Dikarya</taxon>
        <taxon>Basidiomycota</taxon>
        <taxon>Agaricomycotina</taxon>
        <taxon>Agaricomycetes</taxon>
        <taxon>Agaricomycetidae</taxon>
        <taxon>Agaricales</taxon>
        <taxon>Marasmiineae</taxon>
        <taxon>Mycenaceae</taxon>
        <taxon>Mycena</taxon>
    </lineage>
</organism>
<dbReference type="AlphaFoldDB" id="A0AAD6YYD5"/>
<feature type="compositionally biased region" description="Polar residues" evidence="1">
    <location>
        <begin position="80"/>
        <end position="89"/>
    </location>
</feature>
<feature type="region of interest" description="Disordered" evidence="1">
    <location>
        <begin position="45"/>
        <end position="89"/>
    </location>
</feature>
<proteinExistence type="predicted"/>
<dbReference type="EMBL" id="JARIHO010000128">
    <property type="protein sequence ID" value="KAJ7301710.1"/>
    <property type="molecule type" value="Genomic_DNA"/>
</dbReference>